<dbReference type="RefSeq" id="WP_023510905.1">
    <property type="nucleotide sequence ID" value="NZ_AWTC01000013.1"/>
</dbReference>
<dbReference type="NCBIfam" id="TIGR01747">
    <property type="entry name" value="diampropi_NH3ly"/>
    <property type="match status" value="1"/>
</dbReference>
<dbReference type="Pfam" id="PF00291">
    <property type="entry name" value="PALP"/>
    <property type="match status" value="1"/>
</dbReference>
<dbReference type="PATRIC" id="fig|1395513.3.peg.2706"/>
<evidence type="ECO:0000256" key="2">
    <source>
        <dbReference type="ARBA" id="ARBA00022898"/>
    </source>
</evidence>
<proteinExistence type="predicted"/>
<keyword evidence="4" id="KW-0456">Lyase</keyword>
<dbReference type="AlphaFoldDB" id="V6IVP5"/>
<comment type="cofactor">
    <cofactor evidence="1">
        <name>pyridoxal 5'-phosphate</name>
        <dbReference type="ChEBI" id="CHEBI:597326"/>
    </cofactor>
</comment>
<protein>
    <submittedName>
        <fullName evidence="4">Diaminopropionate ammonia-lyase</fullName>
    </submittedName>
</protein>
<dbReference type="SUPFAM" id="SSF53686">
    <property type="entry name" value="Tryptophan synthase beta subunit-like PLP-dependent enzymes"/>
    <property type="match status" value="1"/>
</dbReference>
<dbReference type="eggNOG" id="COG1171">
    <property type="taxonomic scope" value="Bacteria"/>
</dbReference>
<name>V6IVP5_9BACL</name>
<sequence length="412" mass="45471">MSDVLKIESNRRLYANVDLTDVHEFSDSEIEKVLSFQKTHEAYKETPLKSLDAMAEHLNVSKVYVKDESYRFGLNAFKVMGGIYSIACCLAEKLQLPIEKLSFDMLKTGEVKKELGDLTFISATDGNHGRGIAWVARELGLKSVIRMPKGSSLKRLAAIRAEGADAEICDVNYDETVRLCEQIARKNDYLMIQDTAWPGYEKIPLWIMQGYAAIAKEISEQIPEPPTHIFLQAGVGSYAGGIAAYFLHKYPDAPPKIVLVEPDQADCYFQSFAREDGAMQSVGGDMATIMAGLACGEPNHTAFEILSRYTYGAVSCPDEVTALGMRIYGNPLYGDPQVVSGESGAVTMGVLYLLCTEVSLENGRKELGINESSRILLISTEGDTDPQSYREIVWKGGYPNLKRDLRGELNVG</sequence>
<dbReference type="PANTHER" id="PTHR42937:SF1">
    <property type="entry name" value="DIAMINOPROPIONATE AMMONIA-LYASE"/>
    <property type="match status" value="1"/>
</dbReference>
<gene>
    <name evidence="4" type="ORF">P343_13345</name>
</gene>
<dbReference type="CDD" id="cd00640">
    <property type="entry name" value="Trp-synth-beta_II"/>
    <property type="match status" value="1"/>
</dbReference>
<dbReference type="EMBL" id="AWTC01000013">
    <property type="protein sequence ID" value="EST11195.1"/>
    <property type="molecule type" value="Genomic_DNA"/>
</dbReference>
<dbReference type="NCBIfam" id="TIGR03528">
    <property type="entry name" value="2_3_DAP_am_ly"/>
    <property type="match status" value="1"/>
</dbReference>
<dbReference type="Proteomes" id="UP000018296">
    <property type="component" value="Unassembled WGS sequence"/>
</dbReference>
<evidence type="ECO:0000256" key="1">
    <source>
        <dbReference type="ARBA" id="ARBA00001933"/>
    </source>
</evidence>
<dbReference type="InterPro" id="IPR036052">
    <property type="entry name" value="TrpB-like_PALP_sf"/>
</dbReference>
<dbReference type="InterPro" id="IPR001926">
    <property type="entry name" value="TrpB-like_PALP"/>
</dbReference>
<dbReference type="GO" id="GO:0008838">
    <property type="term" value="F:diaminopropionate ammonia-lyase activity"/>
    <property type="evidence" value="ECO:0007669"/>
    <property type="project" value="InterPro"/>
</dbReference>
<keyword evidence="5" id="KW-1185">Reference proteome</keyword>
<dbReference type="NCBIfam" id="NF006058">
    <property type="entry name" value="PRK08206.1"/>
    <property type="match status" value="1"/>
</dbReference>
<evidence type="ECO:0000259" key="3">
    <source>
        <dbReference type="Pfam" id="PF00291"/>
    </source>
</evidence>
<dbReference type="InterPro" id="IPR010081">
    <property type="entry name" value="DiNH2opropionate_NH3_lyase"/>
</dbReference>
<reference evidence="4 5" key="1">
    <citation type="journal article" date="2013" name="Genome Announc.">
        <title>Genome Sequence of Sporolactobacillus laevolacticus DSM442, an Efficient Polymer-Grade D-Lactate Producer from Agricultural Waste Cottonseed as a Nitrogen Source.</title>
        <authorList>
            <person name="Wang H."/>
            <person name="Wang L."/>
            <person name="Ju J."/>
            <person name="Yu B."/>
            <person name="Ma Y."/>
        </authorList>
    </citation>
    <scope>NUCLEOTIDE SEQUENCE [LARGE SCALE GENOMIC DNA]</scope>
    <source>
        <strain evidence="4 5">DSM 442</strain>
    </source>
</reference>
<evidence type="ECO:0000313" key="4">
    <source>
        <dbReference type="EMBL" id="EST11195.1"/>
    </source>
</evidence>
<dbReference type="STRING" id="1395513.P343_13345"/>
<comment type="caution">
    <text evidence="4">The sequence shown here is derived from an EMBL/GenBank/DDBJ whole genome shotgun (WGS) entry which is preliminary data.</text>
</comment>
<dbReference type="Gene3D" id="3.40.50.1100">
    <property type="match status" value="2"/>
</dbReference>
<organism evidence="4 5">
    <name type="scientific">Sporolactobacillus laevolacticus DSM 442</name>
    <dbReference type="NCBI Taxonomy" id="1395513"/>
    <lineage>
        <taxon>Bacteria</taxon>
        <taxon>Bacillati</taxon>
        <taxon>Bacillota</taxon>
        <taxon>Bacilli</taxon>
        <taxon>Bacillales</taxon>
        <taxon>Sporolactobacillaceae</taxon>
        <taxon>Sporolactobacillus</taxon>
    </lineage>
</organism>
<dbReference type="InterPro" id="IPR019871">
    <property type="entry name" value="DiNH2propionate_NH3-lyase_sub"/>
</dbReference>
<dbReference type="PANTHER" id="PTHR42937">
    <property type="match status" value="1"/>
</dbReference>
<accession>V6IVP5</accession>
<dbReference type="GO" id="GO:1901605">
    <property type="term" value="P:alpha-amino acid metabolic process"/>
    <property type="evidence" value="ECO:0007669"/>
    <property type="project" value="UniProtKB-ARBA"/>
</dbReference>
<evidence type="ECO:0000313" key="5">
    <source>
        <dbReference type="Proteomes" id="UP000018296"/>
    </source>
</evidence>
<feature type="domain" description="Tryptophan synthase beta chain-like PALP" evidence="3">
    <location>
        <begin position="42"/>
        <end position="356"/>
    </location>
</feature>
<keyword evidence="2" id="KW-0663">Pyridoxal phosphate</keyword>
<dbReference type="GO" id="GO:0030170">
    <property type="term" value="F:pyridoxal phosphate binding"/>
    <property type="evidence" value="ECO:0007669"/>
    <property type="project" value="InterPro"/>
</dbReference>